<dbReference type="SMART" id="SM00220">
    <property type="entry name" value="S_TKc"/>
    <property type="match status" value="1"/>
</dbReference>
<dbReference type="SMART" id="SM00054">
    <property type="entry name" value="EFh"/>
    <property type="match status" value="2"/>
</dbReference>
<dbReference type="SUPFAM" id="SSF56112">
    <property type="entry name" value="Protein kinase-like (PK-like)"/>
    <property type="match status" value="1"/>
</dbReference>
<keyword evidence="1" id="KW-0547">Nucleotide-binding</keyword>
<dbReference type="PROSITE" id="PS50011">
    <property type="entry name" value="PROTEIN_KINASE_DOM"/>
    <property type="match status" value="1"/>
</dbReference>
<dbReference type="InterPro" id="IPR011992">
    <property type="entry name" value="EF-hand-dom_pair"/>
</dbReference>
<dbReference type="KEGG" id="ehx:EMIHUDRAFT_223869"/>
<keyword evidence="3" id="KW-0067">ATP-binding</keyword>
<dbReference type="GO" id="GO:0005737">
    <property type="term" value="C:cytoplasm"/>
    <property type="evidence" value="ECO:0007669"/>
    <property type="project" value="TreeGrafter"/>
</dbReference>
<keyword evidence="2" id="KW-0106">Calcium</keyword>
<feature type="region of interest" description="Disordered" evidence="4">
    <location>
        <begin position="516"/>
        <end position="544"/>
    </location>
</feature>
<dbReference type="AlphaFoldDB" id="A0A0D3KTD3"/>
<evidence type="ECO:0000259" key="6">
    <source>
        <dbReference type="PROSITE" id="PS50222"/>
    </source>
</evidence>
<dbReference type="Gene3D" id="1.10.510.10">
    <property type="entry name" value="Transferase(Phosphotransferase) domain 1"/>
    <property type="match status" value="1"/>
</dbReference>
<feature type="domain" description="EF-hand" evidence="6">
    <location>
        <begin position="394"/>
        <end position="429"/>
    </location>
</feature>
<dbReference type="Proteomes" id="UP000013827">
    <property type="component" value="Unassembled WGS sequence"/>
</dbReference>
<dbReference type="InterPro" id="IPR002048">
    <property type="entry name" value="EF_hand_dom"/>
</dbReference>
<dbReference type="PaxDb" id="2903-EOD39018"/>
<reference evidence="7" key="2">
    <citation type="submission" date="2024-10" db="UniProtKB">
        <authorList>
            <consortium name="EnsemblProtists"/>
        </authorList>
    </citation>
    <scope>IDENTIFICATION</scope>
</reference>
<feature type="compositionally biased region" description="Basic and acidic residues" evidence="4">
    <location>
        <begin position="362"/>
        <end position="378"/>
    </location>
</feature>
<dbReference type="Pfam" id="PF00069">
    <property type="entry name" value="Pkinase"/>
    <property type="match status" value="1"/>
</dbReference>
<dbReference type="EnsemblProtists" id="EOD39018">
    <property type="protein sequence ID" value="EOD39018"/>
    <property type="gene ID" value="EMIHUDRAFT_223869"/>
</dbReference>
<dbReference type="GO" id="GO:0005509">
    <property type="term" value="F:calcium ion binding"/>
    <property type="evidence" value="ECO:0007669"/>
    <property type="project" value="InterPro"/>
</dbReference>
<dbReference type="InterPro" id="IPR011009">
    <property type="entry name" value="Kinase-like_dom_sf"/>
</dbReference>
<proteinExistence type="predicted"/>
<dbReference type="PROSITE" id="PS00018">
    <property type="entry name" value="EF_HAND_1"/>
    <property type="match status" value="1"/>
</dbReference>
<feature type="region of interest" description="Disordered" evidence="4">
    <location>
        <begin position="358"/>
        <end position="387"/>
    </location>
</feature>
<evidence type="ECO:0000313" key="8">
    <source>
        <dbReference type="Proteomes" id="UP000013827"/>
    </source>
</evidence>
<dbReference type="InterPro" id="IPR008271">
    <property type="entry name" value="Ser/Thr_kinase_AS"/>
</dbReference>
<dbReference type="InterPro" id="IPR018247">
    <property type="entry name" value="EF_Hand_1_Ca_BS"/>
</dbReference>
<dbReference type="RefSeq" id="XP_005791447.1">
    <property type="nucleotide sequence ID" value="XM_005791390.1"/>
</dbReference>
<evidence type="ECO:0000313" key="7">
    <source>
        <dbReference type="EnsemblProtists" id="EOD39018"/>
    </source>
</evidence>
<dbReference type="GeneID" id="17284289"/>
<dbReference type="GO" id="GO:0035556">
    <property type="term" value="P:intracellular signal transduction"/>
    <property type="evidence" value="ECO:0007669"/>
    <property type="project" value="TreeGrafter"/>
</dbReference>
<dbReference type="CDD" id="cd00051">
    <property type="entry name" value="EFh"/>
    <property type="match status" value="1"/>
</dbReference>
<accession>A0A0D3KTD3</accession>
<protein>
    <recommendedName>
        <fullName evidence="9">Calmodulin</fullName>
    </recommendedName>
</protein>
<feature type="domain" description="Protein kinase" evidence="5">
    <location>
        <begin position="1"/>
        <end position="277"/>
    </location>
</feature>
<name>A0A0D3KTD3_EMIH1</name>
<dbReference type="PANTHER" id="PTHR24346:SF75">
    <property type="entry name" value="AURORA KINASE"/>
    <property type="match status" value="1"/>
</dbReference>
<dbReference type="HOGENOM" id="CLU_482717_0_0_1"/>
<dbReference type="Pfam" id="PF13499">
    <property type="entry name" value="EF-hand_7"/>
    <property type="match status" value="1"/>
</dbReference>
<evidence type="ECO:0008006" key="9">
    <source>
        <dbReference type="Google" id="ProtNLM"/>
    </source>
</evidence>
<dbReference type="InterPro" id="IPR000719">
    <property type="entry name" value="Prot_kinase_dom"/>
</dbReference>
<reference evidence="8" key="1">
    <citation type="journal article" date="2013" name="Nature">
        <title>Pan genome of the phytoplankton Emiliania underpins its global distribution.</title>
        <authorList>
            <person name="Read B.A."/>
            <person name="Kegel J."/>
            <person name="Klute M.J."/>
            <person name="Kuo A."/>
            <person name="Lefebvre S.C."/>
            <person name="Maumus F."/>
            <person name="Mayer C."/>
            <person name="Miller J."/>
            <person name="Monier A."/>
            <person name="Salamov A."/>
            <person name="Young J."/>
            <person name="Aguilar M."/>
            <person name="Claverie J.M."/>
            <person name="Frickenhaus S."/>
            <person name="Gonzalez K."/>
            <person name="Herman E.K."/>
            <person name="Lin Y.C."/>
            <person name="Napier J."/>
            <person name="Ogata H."/>
            <person name="Sarno A.F."/>
            <person name="Shmutz J."/>
            <person name="Schroeder D."/>
            <person name="de Vargas C."/>
            <person name="Verret F."/>
            <person name="von Dassow P."/>
            <person name="Valentin K."/>
            <person name="Van de Peer Y."/>
            <person name="Wheeler G."/>
            <person name="Dacks J.B."/>
            <person name="Delwiche C.F."/>
            <person name="Dyhrman S.T."/>
            <person name="Glockner G."/>
            <person name="John U."/>
            <person name="Richards T."/>
            <person name="Worden A.Z."/>
            <person name="Zhang X."/>
            <person name="Grigoriev I.V."/>
            <person name="Allen A.E."/>
            <person name="Bidle K."/>
            <person name="Borodovsky M."/>
            <person name="Bowler C."/>
            <person name="Brownlee C."/>
            <person name="Cock J.M."/>
            <person name="Elias M."/>
            <person name="Gladyshev V.N."/>
            <person name="Groth M."/>
            <person name="Guda C."/>
            <person name="Hadaegh A."/>
            <person name="Iglesias-Rodriguez M.D."/>
            <person name="Jenkins J."/>
            <person name="Jones B.M."/>
            <person name="Lawson T."/>
            <person name="Leese F."/>
            <person name="Lindquist E."/>
            <person name="Lobanov A."/>
            <person name="Lomsadze A."/>
            <person name="Malik S.B."/>
            <person name="Marsh M.E."/>
            <person name="Mackinder L."/>
            <person name="Mock T."/>
            <person name="Mueller-Roeber B."/>
            <person name="Pagarete A."/>
            <person name="Parker M."/>
            <person name="Probert I."/>
            <person name="Quesneville H."/>
            <person name="Raines C."/>
            <person name="Rensing S.A."/>
            <person name="Riano-Pachon D.M."/>
            <person name="Richier S."/>
            <person name="Rokitta S."/>
            <person name="Shiraiwa Y."/>
            <person name="Soanes D.M."/>
            <person name="van der Giezen M."/>
            <person name="Wahlund T.M."/>
            <person name="Williams B."/>
            <person name="Wilson W."/>
            <person name="Wolfe G."/>
            <person name="Wurch L.L."/>
        </authorList>
    </citation>
    <scope>NUCLEOTIDE SEQUENCE</scope>
</reference>
<dbReference type="GO" id="GO:0004674">
    <property type="term" value="F:protein serine/threonine kinase activity"/>
    <property type="evidence" value="ECO:0007669"/>
    <property type="project" value="TreeGrafter"/>
</dbReference>
<evidence type="ECO:0000259" key="5">
    <source>
        <dbReference type="PROSITE" id="PS50011"/>
    </source>
</evidence>
<dbReference type="PANTHER" id="PTHR24346">
    <property type="entry name" value="MAP/MICROTUBULE AFFINITY-REGULATING KINASE"/>
    <property type="match status" value="1"/>
</dbReference>
<dbReference type="PROSITE" id="PS00108">
    <property type="entry name" value="PROTEIN_KINASE_ST"/>
    <property type="match status" value="1"/>
</dbReference>
<dbReference type="GO" id="GO:0005524">
    <property type="term" value="F:ATP binding"/>
    <property type="evidence" value="ECO:0007669"/>
    <property type="project" value="UniProtKB-KW"/>
</dbReference>
<sequence>MVLKLQPDVAPHHIGTTEEVALRLLNESAHGSPLPSVPRLHTAATAEIGGRRWHYMVMDRAGEREFGWCGRDQTEAALGRAFATALVGLVYMHSCGVAHLDVKPANILVDRAHSATLIDFGLSLMQRESTRAAGTLPYIAPEICKRAVPHARAYNTFKSDVWSLGISLFAAAAGFHPWALANVHEQSGRYRRVYNAQGRAAHLGFSATWLLLSTPLSDELAATFPGMVGPATEEELSPCLSSPAAPLLVKLLDGMLVIDPDRRPDLCGVCRLAHEWLAAVCPAEQRRVGAVLAAAESGASPLGAAVAAAAAGEKEQTFGHPGDGARADSADESNDPVYRSSFRSSGSGRLREWLDELDEESEERKRHPDALSRQRAEAAGRSFNNRTAQEGWQRAEAAARDAFAACDADGSGAIDRCEFGAVLRLLGLPPELEEPMMAVADANGDSLVSYAELRALLIKFGAAEGREQGGAHVIGSSSSEWRACGRFDALDELSDTEDADDVAAFDSWRTGEPQIHRYSSPRGVDASLDPSSGEPAAEVGARLKPPPAGEVAAALAWPEHARVLR</sequence>
<feature type="region of interest" description="Disordered" evidence="4">
    <location>
        <begin position="313"/>
        <end position="344"/>
    </location>
</feature>
<dbReference type="PROSITE" id="PS50222">
    <property type="entry name" value="EF_HAND_2"/>
    <property type="match status" value="2"/>
</dbReference>
<keyword evidence="8" id="KW-1185">Reference proteome</keyword>
<dbReference type="eggNOG" id="KOG0590">
    <property type="taxonomic scope" value="Eukaryota"/>
</dbReference>
<evidence type="ECO:0000256" key="1">
    <source>
        <dbReference type="ARBA" id="ARBA00022741"/>
    </source>
</evidence>
<evidence type="ECO:0000256" key="2">
    <source>
        <dbReference type="ARBA" id="ARBA00022837"/>
    </source>
</evidence>
<dbReference type="SUPFAM" id="SSF47473">
    <property type="entry name" value="EF-hand"/>
    <property type="match status" value="1"/>
</dbReference>
<dbReference type="STRING" id="2903.R1DUD3"/>
<evidence type="ECO:0000256" key="3">
    <source>
        <dbReference type="ARBA" id="ARBA00022840"/>
    </source>
</evidence>
<evidence type="ECO:0000256" key="4">
    <source>
        <dbReference type="SAM" id="MobiDB-lite"/>
    </source>
</evidence>
<feature type="compositionally biased region" description="Basic and acidic residues" evidence="4">
    <location>
        <begin position="313"/>
        <end position="329"/>
    </location>
</feature>
<organism evidence="7 8">
    <name type="scientific">Emiliania huxleyi (strain CCMP1516)</name>
    <dbReference type="NCBI Taxonomy" id="280463"/>
    <lineage>
        <taxon>Eukaryota</taxon>
        <taxon>Haptista</taxon>
        <taxon>Haptophyta</taxon>
        <taxon>Prymnesiophyceae</taxon>
        <taxon>Isochrysidales</taxon>
        <taxon>Noelaerhabdaceae</taxon>
        <taxon>Emiliania</taxon>
    </lineage>
</organism>
<dbReference type="Gene3D" id="1.10.238.10">
    <property type="entry name" value="EF-hand"/>
    <property type="match status" value="1"/>
</dbReference>
<feature type="domain" description="EF-hand" evidence="6">
    <location>
        <begin position="436"/>
        <end position="463"/>
    </location>
</feature>